<keyword evidence="3" id="KW-1133">Transmembrane helix</keyword>
<dbReference type="SUPFAM" id="SSF81606">
    <property type="entry name" value="PP2C-like"/>
    <property type="match status" value="1"/>
</dbReference>
<evidence type="ECO:0000256" key="3">
    <source>
        <dbReference type="SAM" id="Phobius"/>
    </source>
</evidence>
<feature type="compositionally biased region" description="Pro residues" evidence="2">
    <location>
        <begin position="126"/>
        <end position="140"/>
    </location>
</feature>
<comment type="caution">
    <text evidence="5">The sequence shown here is derived from an EMBL/GenBank/DDBJ whole genome shotgun (WGS) entry which is preliminary data.</text>
</comment>
<dbReference type="CDD" id="cd00143">
    <property type="entry name" value="PP2Cc"/>
    <property type="match status" value="1"/>
</dbReference>
<dbReference type="Pfam" id="PF13672">
    <property type="entry name" value="PP2C_2"/>
    <property type="match status" value="1"/>
</dbReference>
<reference evidence="5 6" key="1">
    <citation type="journal article" date="2016" name="Nat. Commun.">
        <title>Thousands of microbial genomes shed light on interconnected biogeochemical processes in an aquifer system.</title>
        <authorList>
            <person name="Anantharaman K."/>
            <person name="Brown C.T."/>
            <person name="Hug L.A."/>
            <person name="Sharon I."/>
            <person name="Castelle C.J."/>
            <person name="Probst A.J."/>
            <person name="Thomas B.C."/>
            <person name="Singh A."/>
            <person name="Wilkins M.J."/>
            <person name="Karaoz U."/>
            <person name="Brodie E.L."/>
            <person name="Williams K.H."/>
            <person name="Hubbard S.S."/>
            <person name="Banfield J.F."/>
        </authorList>
    </citation>
    <scope>NUCLEOTIDE SEQUENCE [LARGE SCALE GENOMIC DNA]</scope>
</reference>
<dbReference type="InterPro" id="IPR001932">
    <property type="entry name" value="PPM-type_phosphatase-like_dom"/>
</dbReference>
<keyword evidence="3" id="KW-0472">Membrane</keyword>
<gene>
    <name evidence="5" type="ORF">A3K49_04635</name>
</gene>
<dbReference type="AlphaFoldDB" id="A0A1F4T656"/>
<dbReference type="PROSITE" id="PS51746">
    <property type="entry name" value="PPM_2"/>
    <property type="match status" value="1"/>
</dbReference>
<evidence type="ECO:0000256" key="2">
    <source>
        <dbReference type="SAM" id="MobiDB-lite"/>
    </source>
</evidence>
<dbReference type="InterPro" id="IPR036457">
    <property type="entry name" value="PPM-type-like_dom_sf"/>
</dbReference>
<proteinExistence type="predicted"/>
<feature type="domain" description="PPM-type phosphatase" evidence="4">
    <location>
        <begin position="206"/>
        <end position="467"/>
    </location>
</feature>
<keyword evidence="1" id="KW-0175">Coiled coil</keyword>
<dbReference type="Proteomes" id="UP000178602">
    <property type="component" value="Unassembled WGS sequence"/>
</dbReference>
<evidence type="ECO:0000313" key="5">
    <source>
        <dbReference type="EMBL" id="OGC28252.1"/>
    </source>
</evidence>
<dbReference type="SMART" id="SM00331">
    <property type="entry name" value="PP2C_SIG"/>
    <property type="match status" value="1"/>
</dbReference>
<sequence length="1018" mass="109430">MSQVTRINTTHPSFNRYQKSERTFINIITNKRGNVSLTDRLESAQKLLTAVQKGIVCNEQAIITGLKPLKTHPELGTVSTQILEIITPVVLQTPPPAINPPVATPSVIINVPEETEPPTVRQAITPPAPSQTPTTPPASKPAPAAKQTSRSLKAIKWALLLATSPIWILPYLAVKLVGLLTKPKTPEYASTVKGALYTPLEIAQGLGGYCSVGGRSNNEDAAAIDGLYLRVFDGMGGHNGGEVAADIAVHKTRQAYLGRSPRGPFNAAQALFMADEMIKLRAQNQPANAEPLLGMGAAAVTLFVEGNKAQIAWVGDTRLYLLRGGELILQTVDNHEHTLQWGSSNGVLPRMVNPNGAIAYPFTPAESADYHEYTRAAGGGILNPLGHLVGPENVSRATIEIKPGDTLLLSTDGLHGFIPFDVLQGLLKHNAHLPADERSRLLAETALDYMKAAGKEGDNATAIVADLVADKKGGLTFNPKVTANSNTYHASGQLRSKVLAGPESIHNFSFSAGTVVYYDEAGKADGVLLNTGVNLDGQTFPAGTRLWFDGNGAISAARISRSLSVKGLDLNAGSYLFYHDGNLTGAELFGQHDIFGVSHPHRTMIFFDNGTVRVKLKLNNGDTRTVNGIDYGKKSELVYSIYGQLTEARFFGSLTLSHFTAPVPPSSQLFFATNGDIEKIRTNGPLSVFGTEYPAGSTLILDNANQRVASVIIGADMGETKAGAQLFVNGIGETSAVKYNQEIEVLGVKFANGVVRKWTTGNEVVIPSTDLTIGSFIIGAGMELELSHRNNTFALIVPSDPFKLADTDNRFSDLPVGSRIEITADGTVVSITPADDWDGITAGNTVYLKNDGNWDALEVNNQQKIGDTTWLVGSVLFFNGDKIINAQAKAGQELAGKWRLKRDRELQFSQDGQLFIPASDCDLIAPSAPPAPATPPAPVARFTLEPAFDINDVKSVRSYLRSLGALADIEGELTAEEETIVNQENERLEQIKQRYGSDSWINMQCIASRTKILELLMS</sequence>
<keyword evidence="3" id="KW-0812">Transmembrane</keyword>
<organism evidence="5 6">
    <name type="scientific">candidate division WOR-1 bacterium RIFOXYC12_FULL_54_18</name>
    <dbReference type="NCBI Taxonomy" id="1802584"/>
    <lineage>
        <taxon>Bacteria</taxon>
        <taxon>Bacillati</taxon>
        <taxon>Saganbacteria</taxon>
    </lineage>
</organism>
<feature type="transmembrane region" description="Helical" evidence="3">
    <location>
        <begin position="154"/>
        <end position="174"/>
    </location>
</feature>
<name>A0A1F4T656_UNCSA</name>
<feature type="coiled-coil region" evidence="1">
    <location>
        <begin position="966"/>
        <end position="994"/>
    </location>
</feature>
<accession>A0A1F4T656</accession>
<feature type="region of interest" description="Disordered" evidence="2">
    <location>
        <begin position="116"/>
        <end position="146"/>
    </location>
</feature>
<dbReference type="SMART" id="SM00332">
    <property type="entry name" value="PP2Cc"/>
    <property type="match status" value="1"/>
</dbReference>
<evidence type="ECO:0000313" key="6">
    <source>
        <dbReference type="Proteomes" id="UP000178602"/>
    </source>
</evidence>
<dbReference type="Gene3D" id="3.60.40.10">
    <property type="entry name" value="PPM-type phosphatase domain"/>
    <property type="match status" value="1"/>
</dbReference>
<protein>
    <recommendedName>
        <fullName evidence="4">PPM-type phosphatase domain-containing protein</fullName>
    </recommendedName>
</protein>
<evidence type="ECO:0000259" key="4">
    <source>
        <dbReference type="PROSITE" id="PS51746"/>
    </source>
</evidence>
<dbReference type="EMBL" id="MEUG01000001">
    <property type="protein sequence ID" value="OGC28252.1"/>
    <property type="molecule type" value="Genomic_DNA"/>
</dbReference>
<evidence type="ECO:0000256" key="1">
    <source>
        <dbReference type="SAM" id="Coils"/>
    </source>
</evidence>